<evidence type="ECO:0000313" key="2">
    <source>
        <dbReference type="Proteomes" id="UP001596379"/>
    </source>
</evidence>
<dbReference type="RefSeq" id="WP_382233207.1">
    <property type="nucleotide sequence ID" value="NZ_JBHTCC010000001.1"/>
</dbReference>
<reference evidence="2" key="1">
    <citation type="journal article" date="2019" name="Int. J. Syst. Evol. Microbiol.">
        <title>The Global Catalogue of Microorganisms (GCM) 10K type strain sequencing project: providing services to taxonomists for standard genome sequencing and annotation.</title>
        <authorList>
            <consortium name="The Broad Institute Genomics Platform"/>
            <consortium name="The Broad Institute Genome Sequencing Center for Infectious Disease"/>
            <person name="Wu L."/>
            <person name="Ma J."/>
        </authorList>
    </citation>
    <scope>NUCLEOTIDE SEQUENCE [LARGE SCALE GENOMIC DNA]</scope>
    <source>
        <strain evidence="2">CCUG 36956</strain>
    </source>
</reference>
<evidence type="ECO:0000313" key="1">
    <source>
        <dbReference type="EMBL" id="MFC7298085.1"/>
    </source>
</evidence>
<dbReference type="Pfam" id="PF13289">
    <property type="entry name" value="SIR2_2"/>
    <property type="match status" value="1"/>
</dbReference>
<dbReference type="InterPro" id="IPR029035">
    <property type="entry name" value="DHS-like_NAD/FAD-binding_dom"/>
</dbReference>
<name>A0ABW2J4Z8_9BURK</name>
<dbReference type="Proteomes" id="UP001596379">
    <property type="component" value="Unassembled WGS sequence"/>
</dbReference>
<dbReference type="SUPFAM" id="SSF52467">
    <property type="entry name" value="DHS-like NAD/FAD-binding domain"/>
    <property type="match status" value="1"/>
</dbReference>
<protein>
    <submittedName>
        <fullName evidence="1">SIR2 family protein</fullName>
    </submittedName>
</protein>
<dbReference type="EMBL" id="JBHTCC010000001">
    <property type="protein sequence ID" value="MFC7298085.1"/>
    <property type="molecule type" value="Genomic_DNA"/>
</dbReference>
<gene>
    <name evidence="1" type="ORF">ACFQO0_06520</name>
</gene>
<accession>A0ABW2J4Z8</accession>
<comment type="caution">
    <text evidence="1">The sequence shown here is derived from an EMBL/GenBank/DDBJ whole genome shotgun (WGS) entry which is preliminary data.</text>
</comment>
<sequence length="507" mass="57987">MNGISLDSYIPNQIIKDAALHGELVVFVGAGASMLCGSPDWRSFANLVVNKIEAAGKLNFLEAEQLRSIGDSRRTLSIAIDIAREANITINYDEIFHPEEVKQPGLDLYKLLAELRPVFVTTNYDKWLDFDDVKVSSTEIGNDYSKVAISKPTIRKSYFGPEQITSEKLKERGAVLHLHGSYSEPETMIVSLRDYIKHYADARITTLLTEMFRNYTVLFVGYGLAELEILDHIIRLNESGNKDQPRHFMLYAHRSSEKEQTKFLSQFFQNQCGVGVIPYCIDERGYGELIEVFRSWAPLLDVREPNQIDLLTQIDRYVSVGDAFIQREAALKFIRKRPELIPYFLNSLKDIVWFEDLDKDDYFNISNNPGVTVIEKDGETNYQAEGWPALRYLELISGHASLVHAERIIEIVRNITQDSVARKIDNWRTFWSLATVVSNLPLQAIRLDDIQLIEVWLDTRFQSNMVGHEVGEKLLPRLLESSSIDDWDKAFALTTVLTALHSKKDEE</sequence>
<proteinExistence type="predicted"/>
<keyword evidence="2" id="KW-1185">Reference proteome</keyword>
<organism evidence="1 2">
    <name type="scientific">Herminiimonas aquatilis</name>
    <dbReference type="NCBI Taxonomy" id="345342"/>
    <lineage>
        <taxon>Bacteria</taxon>
        <taxon>Pseudomonadati</taxon>
        <taxon>Pseudomonadota</taxon>
        <taxon>Betaproteobacteria</taxon>
        <taxon>Burkholderiales</taxon>
        <taxon>Oxalobacteraceae</taxon>
        <taxon>Herminiimonas</taxon>
    </lineage>
</organism>